<feature type="domain" description="YcaO" evidence="1">
    <location>
        <begin position="264"/>
        <end position="647"/>
    </location>
</feature>
<reference evidence="2 3" key="1">
    <citation type="submission" date="2020-08" db="EMBL/GenBank/DDBJ databases">
        <title>Cohnella phylogeny.</title>
        <authorList>
            <person name="Dunlap C."/>
        </authorList>
    </citation>
    <scope>NUCLEOTIDE SEQUENCE [LARGE SCALE GENOMIC DNA]</scope>
    <source>
        <strain evidence="2 3">DSM 25239</strain>
    </source>
</reference>
<dbReference type="Gene3D" id="3.30.40.250">
    <property type="match status" value="1"/>
</dbReference>
<sequence>MGVVAIIGEGLLADGVSESLAGRCAVIRQAGFETGVPRGADLALALRDDWRPDDAEADERRLRDSGLPWIGAYVSFDEGFVGPLAKPGKPGCPRCADARRLAGGHDFGGSPEPLMSLLLHGVVPRAPAASDRGIAQMGHIVAKEALSVLEGFPARTDNAIYRIDLKTLESSLHKFLPNPLCPCCGGVPDDSPEAARIELKPRLRTDAESDRCRALDRSFGEALIGRYVDKRTGLLRETIADIEAPFAAVGAVQPTAAGAELSAGRGHSYERCGSMAILEGLERYCGMTPRGKRTAVTGSYRQLADRALDPRTTGLYDPERYADPDFEFEPFDDELVLNWVWGYSFARQSPILVPEQLVYYDSGGGGRFAAEGSSGCALGGSLEEAILYGLLEAAERDSFLMTWYARLPLPRLDPESARDAELSHMVNLLRETCGYDTLLFNATLEYGVPSLLAVLKNTKRTGANLICAASAGLDPVRAARSAVLEAAGRIRFLGDRLEQDREEAVRMLDDSERVVRMEDHALLYGLPEAEGRLSFLLRESPAPCEFAEQFAPVRRQADLTGDLKSLLAAFLKHGLDVIAIDQTAPELADDGLRAVKTLVPGLLPMTFGHRFRRLNGLKRLRTIPAALGYAERPLTADRINPYPHPFY</sequence>
<dbReference type="PROSITE" id="PS51664">
    <property type="entry name" value="YCAO"/>
    <property type="match status" value="1"/>
</dbReference>
<dbReference type="InterPro" id="IPR035985">
    <property type="entry name" value="Ubiquitin-activating_enz"/>
</dbReference>
<accession>A0A841TVW6</accession>
<dbReference type="Pfam" id="PF02624">
    <property type="entry name" value="YcaO"/>
    <property type="match status" value="1"/>
</dbReference>
<name>A0A841TVW6_9BACL</name>
<dbReference type="PANTHER" id="PTHR37809">
    <property type="entry name" value="RIBOSOMAL PROTEIN S12 METHYLTHIOTRANSFERASE ACCESSORY FACTOR YCAO"/>
    <property type="match status" value="1"/>
</dbReference>
<dbReference type="InterPro" id="IPR022291">
    <property type="entry name" value="Bacteriocin_synth_cyclodeHase"/>
</dbReference>
<proteinExistence type="predicted"/>
<dbReference type="RefSeq" id="WP_185136656.1">
    <property type="nucleotide sequence ID" value="NZ_JACJVR010000057.1"/>
</dbReference>
<evidence type="ECO:0000313" key="3">
    <source>
        <dbReference type="Proteomes" id="UP000553776"/>
    </source>
</evidence>
<dbReference type="Proteomes" id="UP000553776">
    <property type="component" value="Unassembled WGS sequence"/>
</dbReference>
<dbReference type="Gene3D" id="3.30.1330.230">
    <property type="match status" value="1"/>
</dbReference>
<dbReference type="GO" id="GO:0008641">
    <property type="term" value="F:ubiquitin-like modifier activating enzyme activity"/>
    <property type="evidence" value="ECO:0007669"/>
    <property type="project" value="InterPro"/>
</dbReference>
<dbReference type="EMBL" id="JACJVR010000057">
    <property type="protein sequence ID" value="MBB6692667.1"/>
    <property type="molecule type" value="Genomic_DNA"/>
</dbReference>
<dbReference type="Gene3D" id="3.30.160.660">
    <property type="match status" value="1"/>
</dbReference>
<evidence type="ECO:0000313" key="2">
    <source>
        <dbReference type="EMBL" id="MBB6692667.1"/>
    </source>
</evidence>
<dbReference type="PANTHER" id="PTHR37809:SF1">
    <property type="entry name" value="RIBOSOMAL PROTEIN S12 METHYLTHIOTRANSFERASE ACCESSORY FACTOR YCAO"/>
    <property type="match status" value="1"/>
</dbReference>
<dbReference type="InterPro" id="IPR027624">
    <property type="entry name" value="TOMM_cyclo_SagD"/>
</dbReference>
<protein>
    <submittedName>
        <fullName evidence="2">TOMM leader peptide-binding protein</fullName>
    </submittedName>
</protein>
<dbReference type="NCBIfam" id="TIGR03604">
    <property type="entry name" value="TOMM_cyclo_SagD"/>
    <property type="match status" value="1"/>
</dbReference>
<keyword evidence="3" id="KW-1185">Reference proteome</keyword>
<dbReference type="NCBIfam" id="TIGR03882">
    <property type="entry name" value="cyclo_dehyd_2"/>
    <property type="match status" value="1"/>
</dbReference>
<dbReference type="InterPro" id="IPR003776">
    <property type="entry name" value="YcaO-like_dom"/>
</dbReference>
<organism evidence="2 3">
    <name type="scientific">Cohnella xylanilytica</name>
    <dbReference type="NCBI Taxonomy" id="557555"/>
    <lineage>
        <taxon>Bacteria</taxon>
        <taxon>Bacillati</taxon>
        <taxon>Bacillota</taxon>
        <taxon>Bacilli</taxon>
        <taxon>Bacillales</taxon>
        <taxon>Paenibacillaceae</taxon>
        <taxon>Cohnella</taxon>
    </lineage>
</organism>
<gene>
    <name evidence="2" type="ORF">H7B90_14755</name>
</gene>
<evidence type="ECO:0000259" key="1">
    <source>
        <dbReference type="PROSITE" id="PS51664"/>
    </source>
</evidence>
<dbReference type="AlphaFoldDB" id="A0A841TVW6"/>
<dbReference type="SUPFAM" id="SSF69572">
    <property type="entry name" value="Activating enzymes of the ubiquitin-like proteins"/>
    <property type="match status" value="1"/>
</dbReference>
<dbReference type="Gene3D" id="3.40.50.720">
    <property type="entry name" value="NAD(P)-binding Rossmann-like Domain"/>
    <property type="match status" value="1"/>
</dbReference>
<comment type="caution">
    <text evidence="2">The sequence shown here is derived from an EMBL/GenBank/DDBJ whole genome shotgun (WGS) entry which is preliminary data.</text>
</comment>